<dbReference type="SUPFAM" id="SSF56112">
    <property type="entry name" value="Protein kinase-like (PK-like)"/>
    <property type="match status" value="1"/>
</dbReference>
<sequence>MEQSNRISDDYTEQCRKSIRRLSMGSSVISEGRTIYDERNQVLDIEEGPELGKGSYSNVREVRRFHSQRSLSISHSTASVSERSLQSASTVFDPNTDPESRSYYYAVKKVRQDLTGSGRKHAAIDLAVEAQFLTSLSHQHIVSIEGVGDEPGSKNFFIIIERLDRTLSEQIRIWQIDTRRITRTMDRSKVKSTMASRMSSRISYAKDLSCALSYLHEKKMIFRDLKPENVGFTHENEIKLFDFGLARELREERKVGRVKFLLSLAGTRRYMAPEVMKGSPYGLPADVFSFSLLLWEMVHMEKPFRNLDAKQHERALVLWRSRPKVSSEVPRAVKSIIVKSWNNDAKCRPRMERVLEKLQLHLESIP</sequence>
<dbReference type="PANTHER" id="PTHR44329">
    <property type="entry name" value="SERINE/THREONINE-PROTEIN KINASE TNNI3K-RELATED"/>
    <property type="match status" value="1"/>
</dbReference>
<evidence type="ECO:0000256" key="2">
    <source>
        <dbReference type="ARBA" id="ARBA00022741"/>
    </source>
</evidence>
<dbReference type="PANTHER" id="PTHR44329:SF288">
    <property type="entry name" value="MITOGEN-ACTIVATED PROTEIN KINASE KINASE KINASE 20"/>
    <property type="match status" value="1"/>
</dbReference>
<dbReference type="GO" id="GO:0005524">
    <property type="term" value="F:ATP binding"/>
    <property type="evidence" value="ECO:0007669"/>
    <property type="project" value="UniProtKB-KW"/>
</dbReference>
<dbReference type="Gene3D" id="1.10.510.10">
    <property type="entry name" value="Transferase(Phosphotransferase) domain 1"/>
    <property type="match status" value="1"/>
</dbReference>
<reference evidence="6 7" key="1">
    <citation type="journal article" date="2021" name="Sci. Rep.">
        <title>The genome of the diatom Chaetoceros tenuissimus carries an ancient integrated fragment of an extant virus.</title>
        <authorList>
            <person name="Hongo Y."/>
            <person name="Kimura K."/>
            <person name="Takaki Y."/>
            <person name="Yoshida Y."/>
            <person name="Baba S."/>
            <person name="Kobayashi G."/>
            <person name="Nagasaki K."/>
            <person name="Hano T."/>
            <person name="Tomaru Y."/>
        </authorList>
    </citation>
    <scope>NUCLEOTIDE SEQUENCE [LARGE SCALE GENOMIC DNA]</scope>
    <source>
        <strain evidence="6 7">NIES-3715</strain>
    </source>
</reference>
<proteinExistence type="predicted"/>
<evidence type="ECO:0000313" key="7">
    <source>
        <dbReference type="Proteomes" id="UP001054902"/>
    </source>
</evidence>
<keyword evidence="7" id="KW-1185">Reference proteome</keyword>
<evidence type="ECO:0000256" key="1">
    <source>
        <dbReference type="ARBA" id="ARBA00022679"/>
    </source>
</evidence>
<feature type="domain" description="Protein kinase" evidence="5">
    <location>
        <begin position="45"/>
        <end position="362"/>
    </location>
</feature>
<keyword evidence="4" id="KW-0067">ATP-binding</keyword>
<dbReference type="AlphaFoldDB" id="A0AAD3HCZ1"/>
<name>A0AAD3HCZ1_9STRA</name>
<keyword evidence="2" id="KW-0547">Nucleotide-binding</keyword>
<evidence type="ECO:0000256" key="4">
    <source>
        <dbReference type="ARBA" id="ARBA00022840"/>
    </source>
</evidence>
<protein>
    <recommendedName>
        <fullName evidence="5">Protein kinase domain-containing protein</fullName>
    </recommendedName>
</protein>
<evidence type="ECO:0000313" key="6">
    <source>
        <dbReference type="EMBL" id="GFH58654.1"/>
    </source>
</evidence>
<organism evidence="6 7">
    <name type="scientific">Chaetoceros tenuissimus</name>
    <dbReference type="NCBI Taxonomy" id="426638"/>
    <lineage>
        <taxon>Eukaryota</taxon>
        <taxon>Sar</taxon>
        <taxon>Stramenopiles</taxon>
        <taxon>Ochrophyta</taxon>
        <taxon>Bacillariophyta</taxon>
        <taxon>Coscinodiscophyceae</taxon>
        <taxon>Chaetocerotophycidae</taxon>
        <taxon>Chaetocerotales</taxon>
        <taxon>Chaetocerotaceae</taxon>
        <taxon>Chaetoceros</taxon>
    </lineage>
</organism>
<comment type="caution">
    <text evidence="6">The sequence shown here is derived from an EMBL/GenBank/DDBJ whole genome shotgun (WGS) entry which is preliminary data.</text>
</comment>
<dbReference type="InterPro" id="IPR051681">
    <property type="entry name" value="Ser/Thr_Kinases-Pseudokinases"/>
</dbReference>
<accession>A0AAD3HCZ1</accession>
<dbReference type="PROSITE" id="PS50011">
    <property type="entry name" value="PROTEIN_KINASE_DOM"/>
    <property type="match status" value="1"/>
</dbReference>
<keyword evidence="1" id="KW-0808">Transferase</keyword>
<dbReference type="InterPro" id="IPR000719">
    <property type="entry name" value="Prot_kinase_dom"/>
</dbReference>
<dbReference type="GO" id="GO:0004674">
    <property type="term" value="F:protein serine/threonine kinase activity"/>
    <property type="evidence" value="ECO:0007669"/>
    <property type="project" value="TreeGrafter"/>
</dbReference>
<dbReference type="Proteomes" id="UP001054902">
    <property type="component" value="Unassembled WGS sequence"/>
</dbReference>
<evidence type="ECO:0000259" key="5">
    <source>
        <dbReference type="PROSITE" id="PS50011"/>
    </source>
</evidence>
<evidence type="ECO:0000256" key="3">
    <source>
        <dbReference type="ARBA" id="ARBA00022777"/>
    </source>
</evidence>
<dbReference type="Pfam" id="PF00069">
    <property type="entry name" value="Pkinase"/>
    <property type="match status" value="1"/>
</dbReference>
<keyword evidence="3" id="KW-0418">Kinase</keyword>
<dbReference type="SMART" id="SM00220">
    <property type="entry name" value="S_TKc"/>
    <property type="match status" value="1"/>
</dbReference>
<gene>
    <name evidence="6" type="ORF">CTEN210_15130</name>
</gene>
<dbReference type="EMBL" id="BLLK01000062">
    <property type="protein sequence ID" value="GFH58654.1"/>
    <property type="molecule type" value="Genomic_DNA"/>
</dbReference>
<dbReference type="Gene3D" id="3.30.200.20">
    <property type="entry name" value="Phosphorylase Kinase, domain 1"/>
    <property type="match status" value="1"/>
</dbReference>
<dbReference type="InterPro" id="IPR011009">
    <property type="entry name" value="Kinase-like_dom_sf"/>
</dbReference>